<dbReference type="EMBL" id="FXTQ01000001">
    <property type="protein sequence ID" value="SMO33482.1"/>
    <property type="molecule type" value="Genomic_DNA"/>
</dbReference>
<evidence type="ECO:0000313" key="2">
    <source>
        <dbReference type="Proteomes" id="UP000319267"/>
    </source>
</evidence>
<accession>A0A521AFC5</accession>
<reference evidence="1 2" key="1">
    <citation type="submission" date="2017-05" db="EMBL/GenBank/DDBJ databases">
        <authorList>
            <person name="Varghese N."/>
            <person name="Submissions S."/>
        </authorList>
    </citation>
    <scope>NUCLEOTIDE SEQUENCE [LARGE SCALE GENOMIC DNA]</scope>
    <source>
        <strain evidence="1 2">DSM 29982</strain>
    </source>
</reference>
<proteinExistence type="predicted"/>
<gene>
    <name evidence="1" type="ORF">SAMN06265220_10188</name>
</gene>
<name>A0A521AFC5_9FLAO</name>
<sequence length="59" mass="7397">MHRIMAHHFINLLFKAVYKLKLYFNYRNYSLQNQKSKYLSEEKKVFQFKKKKFVHLSKI</sequence>
<keyword evidence="2" id="KW-1185">Reference proteome</keyword>
<dbReference type="Proteomes" id="UP000319267">
    <property type="component" value="Unassembled WGS sequence"/>
</dbReference>
<organism evidence="1 2">
    <name type="scientific">Flavobacterium nitrogenifigens</name>
    <dbReference type="NCBI Taxonomy" id="1617283"/>
    <lineage>
        <taxon>Bacteria</taxon>
        <taxon>Pseudomonadati</taxon>
        <taxon>Bacteroidota</taxon>
        <taxon>Flavobacteriia</taxon>
        <taxon>Flavobacteriales</taxon>
        <taxon>Flavobacteriaceae</taxon>
        <taxon>Flavobacterium</taxon>
    </lineage>
</organism>
<evidence type="ECO:0000313" key="1">
    <source>
        <dbReference type="EMBL" id="SMO33482.1"/>
    </source>
</evidence>
<protein>
    <submittedName>
        <fullName evidence="1">Uncharacterized protein</fullName>
    </submittedName>
</protein>
<dbReference type="AlphaFoldDB" id="A0A521AFC5"/>